<dbReference type="Proteomes" id="UP000746612">
    <property type="component" value="Unassembled WGS sequence"/>
</dbReference>
<organism evidence="3">
    <name type="scientific">Gibberella zeae</name>
    <name type="common">Wheat head blight fungus</name>
    <name type="synonym">Fusarium graminearum</name>
    <dbReference type="NCBI Taxonomy" id="5518"/>
    <lineage>
        <taxon>Eukaryota</taxon>
        <taxon>Fungi</taxon>
        <taxon>Dikarya</taxon>
        <taxon>Ascomycota</taxon>
        <taxon>Pezizomycotina</taxon>
        <taxon>Sordariomycetes</taxon>
        <taxon>Hypocreomycetidae</taxon>
        <taxon>Hypocreales</taxon>
        <taxon>Nectriaceae</taxon>
        <taxon>Fusarium</taxon>
    </lineage>
</organism>
<feature type="region of interest" description="Disordered" evidence="1">
    <location>
        <begin position="1"/>
        <end position="23"/>
    </location>
</feature>
<protein>
    <submittedName>
        <fullName evidence="3">Uncharacterized protein</fullName>
    </submittedName>
</protein>
<dbReference type="AlphaFoldDB" id="A0A4E9DTM1"/>
<reference evidence="3" key="1">
    <citation type="submission" date="2019-04" db="EMBL/GenBank/DDBJ databases">
        <authorList>
            <person name="Melise S."/>
            <person name="Noan J."/>
            <person name="Okalmin O."/>
        </authorList>
    </citation>
    <scope>NUCLEOTIDE SEQUENCE</scope>
    <source>
        <strain evidence="3">FN9</strain>
    </source>
</reference>
<evidence type="ECO:0000313" key="2">
    <source>
        <dbReference type="EMBL" id="CAG1990674.1"/>
    </source>
</evidence>
<dbReference type="EMBL" id="CAAKMV010000120">
    <property type="protein sequence ID" value="VIO55467.1"/>
    <property type="molecule type" value="Genomic_DNA"/>
</dbReference>
<evidence type="ECO:0000256" key="1">
    <source>
        <dbReference type="SAM" id="MobiDB-lite"/>
    </source>
</evidence>
<proteinExistence type="predicted"/>
<name>A0A4E9DTM1_GIBZA</name>
<accession>A0A4E9DTM1</accession>
<gene>
    <name evidence="3" type="ORF">FUG_LOCUS170358</name>
    <name evidence="2" type="ORF">MDCFG202_LOCUS335246</name>
</gene>
<evidence type="ECO:0000313" key="3">
    <source>
        <dbReference type="EMBL" id="VIO55467.1"/>
    </source>
</evidence>
<reference evidence="2" key="2">
    <citation type="submission" date="2021-03" db="EMBL/GenBank/DDBJ databases">
        <authorList>
            <person name="Alouane T."/>
            <person name="Langin T."/>
            <person name="Bonhomme L."/>
        </authorList>
    </citation>
    <scope>NUCLEOTIDE SEQUENCE</scope>
    <source>
        <strain evidence="2">MDC_Fg202</strain>
    </source>
</reference>
<sequence length="323" mass="35509">MQVSIRHACRYGTSTPQRPPTREWWFSSPPSALSVKEKGNPPGRLSLPIPRSSVELGRLVLDPKYPNQDFCQPTIKKDPTQGDQNATGFEIETQQFKDFRGTVTRAKGTRLEASLLNILSLAPSSPKSTSTTVTGPLCVLHQLGDTNAFFKAACQQTHVRIWLEEQSWRLRSTVYLVCGFEALADANVSLAREDKTSLDMSVNVPSALLTAPTGVPVPGLDVGAGVSVSRESSENVEYTAVGEQVFSIQYRKISFSWFSPHKVDKAHLEKGNRWVSCMSTRSGQGDDECIECEVAEPIAPSDLVGKYESVEIDGETILYKAEI</sequence>
<dbReference type="EMBL" id="CAJPIJ010000148">
    <property type="protein sequence ID" value="CAG1990674.1"/>
    <property type="molecule type" value="Genomic_DNA"/>
</dbReference>